<dbReference type="SUPFAM" id="SSF74853">
    <property type="entry name" value="Lamin A/C globular tail domain"/>
    <property type="match status" value="1"/>
</dbReference>
<dbReference type="PROSITE" id="PS51841">
    <property type="entry name" value="LTD"/>
    <property type="match status" value="1"/>
</dbReference>
<dbReference type="STRING" id="188477.A0A3S0ZPV3"/>
<proteinExistence type="inferred from homology"/>
<dbReference type="InterPro" id="IPR036415">
    <property type="entry name" value="Lamin_tail_dom_sf"/>
</dbReference>
<evidence type="ECO:0000256" key="4">
    <source>
        <dbReference type="ARBA" id="ARBA00023242"/>
    </source>
</evidence>
<sequence>MASRQTKRTVTQVTSHSSSSGISSGEGSSTSFASPGRRSRPPSPSRISRLQEQEELQGLNDRLAAYIDKVRSLEAENNRLSVQVRSTEEVVRREVTSVKTLYESELAELRKLLDDTAKEKARLQIEANKYKSEYEDLLGKYNKRDREASGLERRVQVLERQLSDLQGRELEKENQNLKNELAKLENQLATAKKQLEDETLLRVDLENRVKTLKEDLHFKSQVYEQVRPSVLSLECSDRFVYSRQYIQIKLEKDVLPLREIRAQHDYDLQSVKVELESMYENKIEDLRNQVARSNSSSSAAWDELVTARQTIDELQAELSKIKAEFAGYEQRIKDLEKQLARERDDFRGRLAQRDSEIVTLRQQLDDLEVEFANLLEIKIKLDREIEAYRKLLESEETRLNISASMERSMTSQSTSASGAKKRRRMDIGQAVEEYSQRNLSQGYTRNASSTCGLDIAEVDTDGKFIKLTNTTDKDIHLFHWQVKHVSGDNETVHKFNKNVAKAGQSVTLWSADSDTVHNPPSDLVMKGKRWFVSGDMTTTLINDDNEEVATCTMTKGRSMTQYSQRRSGPRDSSVDGEFQDKDKCFVM</sequence>
<dbReference type="InterPro" id="IPR018039">
    <property type="entry name" value="IF_conserved"/>
</dbReference>
<feature type="region of interest" description="Disordered" evidence="7">
    <location>
        <begin position="1"/>
        <end position="47"/>
    </location>
</feature>
<dbReference type="GO" id="GO:0005200">
    <property type="term" value="F:structural constituent of cytoskeleton"/>
    <property type="evidence" value="ECO:0007669"/>
    <property type="project" value="TreeGrafter"/>
</dbReference>
<dbReference type="GO" id="GO:0005652">
    <property type="term" value="C:nuclear lamina"/>
    <property type="evidence" value="ECO:0007669"/>
    <property type="project" value="TreeGrafter"/>
</dbReference>
<feature type="region of interest" description="Disordered" evidence="7">
    <location>
        <begin position="405"/>
        <end position="426"/>
    </location>
</feature>
<evidence type="ECO:0000259" key="9">
    <source>
        <dbReference type="PROSITE" id="PS51842"/>
    </source>
</evidence>
<evidence type="ECO:0000313" key="10">
    <source>
        <dbReference type="EMBL" id="RUS79986.1"/>
    </source>
</evidence>
<comment type="similarity">
    <text evidence="5">Belongs to the intermediate filament family.</text>
</comment>
<dbReference type="EMBL" id="RQTK01000417">
    <property type="protein sequence ID" value="RUS79986.1"/>
    <property type="molecule type" value="Genomic_DNA"/>
</dbReference>
<protein>
    <submittedName>
        <fullName evidence="10">Uncharacterized protein</fullName>
    </submittedName>
</protein>
<dbReference type="GO" id="GO:0051664">
    <property type="term" value="P:nuclear pore localization"/>
    <property type="evidence" value="ECO:0007669"/>
    <property type="project" value="TreeGrafter"/>
</dbReference>
<evidence type="ECO:0000313" key="11">
    <source>
        <dbReference type="Proteomes" id="UP000271974"/>
    </source>
</evidence>
<gene>
    <name evidence="10" type="ORF">EGW08_012251</name>
</gene>
<keyword evidence="4" id="KW-0539">Nucleus</keyword>
<dbReference type="SMART" id="SM01391">
    <property type="entry name" value="Filament"/>
    <property type="match status" value="1"/>
</dbReference>
<dbReference type="OrthoDB" id="102442at2759"/>
<dbReference type="PROSITE" id="PS00226">
    <property type="entry name" value="IF_ROD_1"/>
    <property type="match status" value="1"/>
</dbReference>
<feature type="compositionally biased region" description="Basic and acidic residues" evidence="7">
    <location>
        <begin position="568"/>
        <end position="581"/>
    </location>
</feature>
<evidence type="ECO:0000256" key="3">
    <source>
        <dbReference type="ARBA" id="ARBA00023054"/>
    </source>
</evidence>
<feature type="compositionally biased region" description="Polar residues" evidence="7">
    <location>
        <begin position="405"/>
        <end position="417"/>
    </location>
</feature>
<dbReference type="Gene3D" id="1.20.5.170">
    <property type="match status" value="1"/>
</dbReference>
<feature type="compositionally biased region" description="Low complexity" evidence="7">
    <location>
        <begin position="15"/>
        <end position="36"/>
    </location>
</feature>
<evidence type="ECO:0000256" key="1">
    <source>
        <dbReference type="ARBA" id="ARBA00004123"/>
    </source>
</evidence>
<evidence type="ECO:0000256" key="7">
    <source>
        <dbReference type="SAM" id="MobiDB-lite"/>
    </source>
</evidence>
<feature type="coiled-coil region" evidence="6">
    <location>
        <begin position="304"/>
        <end position="398"/>
    </location>
</feature>
<feature type="coiled-coil region" evidence="6">
    <location>
        <begin position="49"/>
        <end position="215"/>
    </location>
</feature>
<comment type="caution">
    <text evidence="10">The sequence shown here is derived from an EMBL/GenBank/DDBJ whole genome shotgun (WGS) entry which is preliminary data.</text>
</comment>
<feature type="domain" description="LTD" evidence="8">
    <location>
        <begin position="440"/>
        <end position="566"/>
    </location>
</feature>
<dbReference type="PANTHER" id="PTHR45721:SF11">
    <property type="entry name" value="LAMIN DM0-RELATED"/>
    <property type="match status" value="1"/>
</dbReference>
<accession>A0A3S0ZPV3</accession>
<evidence type="ECO:0000256" key="5">
    <source>
        <dbReference type="RuleBase" id="RU000685"/>
    </source>
</evidence>
<dbReference type="GO" id="GO:0007097">
    <property type="term" value="P:nuclear migration"/>
    <property type="evidence" value="ECO:0007669"/>
    <property type="project" value="TreeGrafter"/>
</dbReference>
<dbReference type="SUPFAM" id="SSF90257">
    <property type="entry name" value="Myosin rod fragments"/>
    <property type="match status" value="1"/>
</dbReference>
<feature type="domain" description="IF rod" evidence="9">
    <location>
        <begin position="52"/>
        <end position="399"/>
    </location>
</feature>
<comment type="subcellular location">
    <subcellularLocation>
        <location evidence="1">Nucleus</location>
    </subcellularLocation>
</comment>
<dbReference type="InterPro" id="IPR001322">
    <property type="entry name" value="Lamin_tail_dom"/>
</dbReference>
<dbReference type="InterPro" id="IPR039008">
    <property type="entry name" value="IF_rod_dom"/>
</dbReference>
<dbReference type="GO" id="GO:0006998">
    <property type="term" value="P:nuclear envelope organization"/>
    <property type="evidence" value="ECO:0007669"/>
    <property type="project" value="TreeGrafter"/>
</dbReference>
<dbReference type="SUPFAM" id="SSF64593">
    <property type="entry name" value="Intermediate filament protein, coiled coil region"/>
    <property type="match status" value="2"/>
</dbReference>
<keyword evidence="3 6" id="KW-0175">Coiled coil</keyword>
<dbReference type="PANTHER" id="PTHR45721">
    <property type="entry name" value="LAMIN DM0-RELATED"/>
    <property type="match status" value="1"/>
</dbReference>
<dbReference type="Gene3D" id="1.20.5.500">
    <property type="entry name" value="Single helix bin"/>
    <property type="match status" value="1"/>
</dbReference>
<feature type="region of interest" description="Disordered" evidence="7">
    <location>
        <begin position="557"/>
        <end position="581"/>
    </location>
</feature>
<dbReference type="Proteomes" id="UP000271974">
    <property type="component" value="Unassembled WGS sequence"/>
</dbReference>
<dbReference type="PROSITE" id="PS51842">
    <property type="entry name" value="IF_ROD_2"/>
    <property type="match status" value="1"/>
</dbReference>
<name>A0A3S0ZPV3_ELYCH</name>
<reference evidence="10 11" key="1">
    <citation type="submission" date="2019-01" db="EMBL/GenBank/DDBJ databases">
        <title>A draft genome assembly of the solar-powered sea slug Elysia chlorotica.</title>
        <authorList>
            <person name="Cai H."/>
            <person name="Li Q."/>
            <person name="Fang X."/>
            <person name="Li J."/>
            <person name="Curtis N.E."/>
            <person name="Altenburger A."/>
            <person name="Shibata T."/>
            <person name="Feng M."/>
            <person name="Maeda T."/>
            <person name="Schwartz J.A."/>
            <person name="Shigenobu S."/>
            <person name="Lundholm N."/>
            <person name="Nishiyama T."/>
            <person name="Yang H."/>
            <person name="Hasebe M."/>
            <person name="Li S."/>
            <person name="Pierce S.K."/>
            <person name="Wang J."/>
        </authorList>
    </citation>
    <scope>NUCLEOTIDE SEQUENCE [LARGE SCALE GENOMIC DNA]</scope>
    <source>
        <strain evidence="10">EC2010</strain>
        <tissue evidence="10">Whole organism of an adult</tissue>
    </source>
</reference>
<dbReference type="Pfam" id="PF00038">
    <property type="entry name" value="Filament"/>
    <property type="match status" value="1"/>
</dbReference>
<dbReference type="Pfam" id="PF00932">
    <property type="entry name" value="LTD"/>
    <property type="match status" value="1"/>
</dbReference>
<dbReference type="Gene3D" id="2.60.40.1260">
    <property type="entry name" value="Lamin Tail domain"/>
    <property type="match status" value="1"/>
</dbReference>
<keyword evidence="2 5" id="KW-0403">Intermediate filament</keyword>
<evidence type="ECO:0000256" key="6">
    <source>
        <dbReference type="SAM" id="Coils"/>
    </source>
</evidence>
<evidence type="ECO:0000259" key="8">
    <source>
        <dbReference type="PROSITE" id="PS51841"/>
    </source>
</evidence>
<evidence type="ECO:0000256" key="2">
    <source>
        <dbReference type="ARBA" id="ARBA00022754"/>
    </source>
</evidence>
<dbReference type="GO" id="GO:0090435">
    <property type="term" value="P:protein localization to nuclear envelope"/>
    <property type="evidence" value="ECO:0007669"/>
    <property type="project" value="TreeGrafter"/>
</dbReference>
<dbReference type="GO" id="GO:0031507">
    <property type="term" value="P:heterochromatin formation"/>
    <property type="evidence" value="ECO:0007669"/>
    <property type="project" value="TreeGrafter"/>
</dbReference>
<dbReference type="Gene3D" id="1.20.5.1160">
    <property type="entry name" value="Vasodilator-stimulated phosphoprotein"/>
    <property type="match status" value="2"/>
</dbReference>
<dbReference type="GO" id="GO:0005882">
    <property type="term" value="C:intermediate filament"/>
    <property type="evidence" value="ECO:0007669"/>
    <property type="project" value="UniProtKB-KW"/>
</dbReference>
<keyword evidence="11" id="KW-1185">Reference proteome</keyword>
<organism evidence="10 11">
    <name type="scientific">Elysia chlorotica</name>
    <name type="common">Eastern emerald elysia</name>
    <name type="synonym">Sea slug</name>
    <dbReference type="NCBI Taxonomy" id="188477"/>
    <lineage>
        <taxon>Eukaryota</taxon>
        <taxon>Metazoa</taxon>
        <taxon>Spiralia</taxon>
        <taxon>Lophotrochozoa</taxon>
        <taxon>Mollusca</taxon>
        <taxon>Gastropoda</taxon>
        <taxon>Heterobranchia</taxon>
        <taxon>Euthyneura</taxon>
        <taxon>Panpulmonata</taxon>
        <taxon>Sacoglossa</taxon>
        <taxon>Placobranchoidea</taxon>
        <taxon>Plakobranchidae</taxon>
        <taxon>Elysia</taxon>
    </lineage>
</organism>
<feature type="compositionally biased region" description="Polar residues" evidence="7">
    <location>
        <begin position="557"/>
        <end position="566"/>
    </location>
</feature>
<dbReference type="AlphaFoldDB" id="A0A3S0ZPV3"/>